<accession>A0A235EMF8</accession>
<dbReference type="EMBL" id="NOIG01000008">
    <property type="protein sequence ID" value="OYD49933.1"/>
    <property type="molecule type" value="Genomic_DNA"/>
</dbReference>
<comment type="catalytic activity">
    <reaction evidence="3">
        <text>an acyl-CoA + acetate = a carboxylate + acetyl-CoA</text>
        <dbReference type="Rhea" id="RHEA:13381"/>
        <dbReference type="ChEBI" id="CHEBI:29067"/>
        <dbReference type="ChEBI" id="CHEBI:30089"/>
        <dbReference type="ChEBI" id="CHEBI:57288"/>
        <dbReference type="ChEBI" id="CHEBI:58342"/>
        <dbReference type="EC" id="2.8.3.8"/>
    </reaction>
</comment>
<reference evidence="5 6" key="1">
    <citation type="submission" date="2017-07" db="EMBL/GenBank/DDBJ databases">
        <title>Acidovorax KNDSW TSA 6 genome sequence and assembly.</title>
        <authorList>
            <person name="Mayilraj S."/>
        </authorList>
    </citation>
    <scope>NUCLEOTIDE SEQUENCE [LARGE SCALE GENOMIC DNA]</scope>
    <source>
        <strain evidence="5 6">KNDSW-TSA6</strain>
    </source>
</reference>
<name>A0A235EMF8_9BURK</name>
<dbReference type="Pfam" id="PF01144">
    <property type="entry name" value="CoA_trans"/>
    <property type="match status" value="1"/>
</dbReference>
<dbReference type="EC" id="2.8.3.8" evidence="3"/>
<evidence type="ECO:0000313" key="5">
    <source>
        <dbReference type="EMBL" id="OYD49933.1"/>
    </source>
</evidence>
<dbReference type="InterPro" id="IPR004165">
    <property type="entry name" value="CoA_trans_fam_I"/>
</dbReference>
<sequence length="530" mass="56048">MKIITAAQAGALIPDNATIFLGGLAVSSLPEEVLKGIEKNFLEHGSPKNVTTWACGAIGNSKDAGMVHFAHPGMIKRTVAGHFGQTGAEMMKMVFDGEVEAYNFPQGSLSHLTRHIASRSPGLLTKVGLGTFVDPRIEGGKLNSKSTEDLVKLVEFNGEEWLFYPSPKIDVAIIRGTLADENGNLTLDKEGVLLEQINIAHAAKACGGIVIAQVERIVKAGSLHPKSVKVPGVSVDYVVVSQPENHMQTITTQFNAALCGDVRVPVNSLAPMALDERKVIARRTALELKPGAITNLGIGIPAGVPSVAAEEGVADQFTLSVESGITGGIPAQLGDFGTAYNADAIIEQSLQFDFYDGGGLDASFLGLAQADNHGNVNVSKFNGRPVGCGGFVNITRATKNLVFCGTFTAGGLEVKVADGQLTIVKEGRSRKFIEKVEQITFNGLDAAQREQNVLFVTERAVFHLTTEGLELTEIAPGIDLERDVLAHMGFKPIMRNVKTMDAGLFHEKWGGLAAAMAAKSEAVAPAAAGQ</sequence>
<organism evidence="5 6">
    <name type="scientific">Acidovorax kalamii</name>
    <dbReference type="NCBI Taxonomy" id="2004485"/>
    <lineage>
        <taxon>Bacteria</taxon>
        <taxon>Pseudomonadati</taxon>
        <taxon>Pseudomonadota</taxon>
        <taxon>Betaproteobacteria</taxon>
        <taxon>Burkholderiales</taxon>
        <taxon>Comamonadaceae</taxon>
        <taxon>Acidovorax</taxon>
    </lineage>
</organism>
<dbReference type="GO" id="GO:0008775">
    <property type="term" value="F:acetate CoA-transferase activity"/>
    <property type="evidence" value="ECO:0007669"/>
    <property type="project" value="UniProtKB-EC"/>
</dbReference>
<dbReference type="InterPro" id="IPR037171">
    <property type="entry name" value="NagB/RpiA_transferase-like"/>
</dbReference>
<gene>
    <name evidence="5" type="ORF">CBY09_13400</name>
</gene>
<evidence type="ECO:0000256" key="3">
    <source>
        <dbReference type="PIRNR" id="PIRNR000858"/>
    </source>
</evidence>
<dbReference type="Proteomes" id="UP000215441">
    <property type="component" value="Unassembled WGS sequence"/>
</dbReference>
<dbReference type="OrthoDB" id="9805230at2"/>
<evidence type="ECO:0000256" key="1">
    <source>
        <dbReference type="ARBA" id="ARBA00007154"/>
    </source>
</evidence>
<dbReference type="PIRSF" id="PIRSF000858">
    <property type="entry name" value="SCOT-t"/>
    <property type="match status" value="1"/>
</dbReference>
<protein>
    <recommendedName>
        <fullName evidence="3">Acetate CoA-transferase YdiF</fullName>
        <ecNumber evidence="3">2.8.3.8</ecNumber>
    </recommendedName>
</protein>
<feature type="active site" description="5-glutamyl coenzyme A thioester intermediate" evidence="4">
    <location>
        <position position="322"/>
    </location>
</feature>
<evidence type="ECO:0000256" key="2">
    <source>
        <dbReference type="ARBA" id="ARBA00022679"/>
    </source>
</evidence>
<dbReference type="RefSeq" id="WP_094290089.1">
    <property type="nucleotide sequence ID" value="NZ_NOIG01000008.1"/>
</dbReference>
<comment type="function">
    <text evidence="3">CoA transferase having broad substrate specificity for short-chain acyl-CoA thioesters with the activity decreasing when the length of the carboxylic acid chain exceeds four carbons.</text>
</comment>
<dbReference type="InterPro" id="IPR014388">
    <property type="entry name" value="3-oxoacid_CoA-transferase"/>
</dbReference>
<dbReference type="PANTHER" id="PTHR43293:SF1">
    <property type="entry name" value="ACETATE COA-TRANSFERASE YDIF"/>
    <property type="match status" value="1"/>
</dbReference>
<comment type="caution">
    <text evidence="5">The sequence shown here is derived from an EMBL/GenBank/DDBJ whole genome shotgun (WGS) entry which is preliminary data.</text>
</comment>
<dbReference type="PANTHER" id="PTHR43293">
    <property type="entry name" value="ACETATE COA-TRANSFERASE YDIF"/>
    <property type="match status" value="1"/>
</dbReference>
<dbReference type="SUPFAM" id="SSF100950">
    <property type="entry name" value="NagB/RpiA/CoA transferase-like"/>
    <property type="match status" value="2"/>
</dbReference>
<dbReference type="SMART" id="SM00882">
    <property type="entry name" value="CoA_trans"/>
    <property type="match status" value="2"/>
</dbReference>
<evidence type="ECO:0000313" key="6">
    <source>
        <dbReference type="Proteomes" id="UP000215441"/>
    </source>
</evidence>
<evidence type="ECO:0000256" key="4">
    <source>
        <dbReference type="PIRSR" id="PIRSR000858-1"/>
    </source>
</evidence>
<dbReference type="Gene3D" id="3.40.1080.10">
    <property type="entry name" value="Glutaconate Coenzyme A-transferase"/>
    <property type="match status" value="2"/>
</dbReference>
<comment type="similarity">
    <text evidence="1 3">Belongs to the 3-oxoacid CoA-transferase family.</text>
</comment>
<proteinExistence type="inferred from homology"/>
<keyword evidence="6" id="KW-1185">Reference proteome</keyword>
<dbReference type="AlphaFoldDB" id="A0A235EMF8"/>
<dbReference type="GO" id="GO:0046952">
    <property type="term" value="P:ketone body catabolic process"/>
    <property type="evidence" value="ECO:0007669"/>
    <property type="project" value="InterPro"/>
</dbReference>
<keyword evidence="2 3" id="KW-0808">Transferase</keyword>